<dbReference type="InterPro" id="IPR050482">
    <property type="entry name" value="Sensor_HK_TwoCompSys"/>
</dbReference>
<feature type="transmembrane region" description="Helical" evidence="7">
    <location>
        <begin position="369"/>
        <end position="386"/>
    </location>
</feature>
<feature type="transmembrane region" description="Helical" evidence="7">
    <location>
        <begin position="338"/>
        <end position="357"/>
    </location>
</feature>
<dbReference type="InterPro" id="IPR005467">
    <property type="entry name" value="His_kinase_dom"/>
</dbReference>
<gene>
    <name evidence="10" type="ORF">EV684_111187</name>
</gene>
<feature type="transmembrane region" description="Helical" evidence="7">
    <location>
        <begin position="305"/>
        <end position="326"/>
    </location>
</feature>
<dbReference type="EC" id="2.7.13.3" evidence="2"/>
<sequence>MSLYAVLLRRLSSLPTLLLLALLALPALPAAAQTLRITSALAAPGDTPGFPADAAARPVSLPDDWSRSRPGASGPVWYRVGFRAPERPGDELSALYIERACTNLEVYLNGQLVFSGGRMREPLTNNCGQPQLVTLPSALIAPELNTLDIKVAGQPLARVGSRWRAGGLSALELGPQSQLLHRQARQHTFAVALPQALSATLLLMGSFMFVLGTINRRESHLACFGALSVLWSALEARLWLRTVPVDPAVAEFLLCSLLAFITLAAVQFLLRYAQHRSRVADRLLPLQCAAMPASLVLAGPTQLHALTMLWSLVLGLQVGAAAIYYLRAQWRAHSRSSWVMAATLGTLALAGLVEFVSQQLGGSPMPAQAARLVAPLMFVVVGLRLVQQHGRALQEAELGRAHLEERVREATAEIERNFRQLAELRVEQITERERKRIAADLHDDLGAKLLTIVHTSDDQRISTLAREALEEMRLSVRGLTGRAVRIADALGDWRAEVVNRLAQAGIQAEWEAPEDLTQMLSARAFVQTTRILREATSNIIKHSGGSHASVTCTVADGDFKLVVQDDGDGIKIENDGRLDRGHGMATMKNRAKQLQGQCLVESSPGRGTVIRLTIPLDRALEAAP</sequence>
<feature type="transmembrane region" description="Helical" evidence="7">
    <location>
        <begin position="252"/>
        <end position="270"/>
    </location>
</feature>
<keyword evidence="6" id="KW-0175">Coiled coil</keyword>
<dbReference type="CDD" id="cd16917">
    <property type="entry name" value="HATPase_UhpB-NarQ-NarX-like"/>
    <property type="match status" value="1"/>
</dbReference>
<dbReference type="GO" id="GO:0004673">
    <property type="term" value="F:protein histidine kinase activity"/>
    <property type="evidence" value="ECO:0007669"/>
    <property type="project" value="UniProtKB-EC"/>
</dbReference>
<evidence type="ECO:0000313" key="11">
    <source>
        <dbReference type="Proteomes" id="UP000295106"/>
    </source>
</evidence>
<keyword evidence="7" id="KW-1133">Transmembrane helix</keyword>
<dbReference type="Proteomes" id="UP000295106">
    <property type="component" value="Unassembled WGS sequence"/>
</dbReference>
<evidence type="ECO:0000256" key="7">
    <source>
        <dbReference type="SAM" id="Phobius"/>
    </source>
</evidence>
<keyword evidence="3" id="KW-0808">Transferase</keyword>
<evidence type="ECO:0000313" key="10">
    <source>
        <dbReference type="EMBL" id="TCP00980.1"/>
    </source>
</evidence>
<keyword evidence="8" id="KW-0732">Signal</keyword>
<dbReference type="InterPro" id="IPR003594">
    <property type="entry name" value="HATPase_dom"/>
</dbReference>
<dbReference type="GeneID" id="99683183"/>
<dbReference type="Pfam" id="PF02518">
    <property type="entry name" value="HATPase_c"/>
    <property type="match status" value="1"/>
</dbReference>
<dbReference type="Gene3D" id="2.60.120.260">
    <property type="entry name" value="Galactose-binding domain-like"/>
    <property type="match status" value="1"/>
</dbReference>
<keyword evidence="5" id="KW-0902">Two-component regulatory system</keyword>
<feature type="coiled-coil region" evidence="6">
    <location>
        <begin position="393"/>
        <end position="427"/>
    </location>
</feature>
<dbReference type="Gene3D" id="3.30.565.10">
    <property type="entry name" value="Histidine kinase-like ATPase, C-terminal domain"/>
    <property type="match status" value="1"/>
</dbReference>
<dbReference type="AlphaFoldDB" id="A0A4R2M4B9"/>
<evidence type="ECO:0000256" key="4">
    <source>
        <dbReference type="ARBA" id="ARBA00022777"/>
    </source>
</evidence>
<dbReference type="GO" id="GO:0000160">
    <property type="term" value="P:phosphorelay signal transduction system"/>
    <property type="evidence" value="ECO:0007669"/>
    <property type="project" value="UniProtKB-KW"/>
</dbReference>
<dbReference type="SUPFAM" id="SSF49785">
    <property type="entry name" value="Galactose-binding domain-like"/>
    <property type="match status" value="1"/>
</dbReference>
<evidence type="ECO:0000256" key="5">
    <source>
        <dbReference type="ARBA" id="ARBA00023012"/>
    </source>
</evidence>
<evidence type="ECO:0000256" key="3">
    <source>
        <dbReference type="ARBA" id="ARBA00022679"/>
    </source>
</evidence>
<dbReference type="OrthoDB" id="8697484at2"/>
<accession>A0A4R2M4B9</accession>
<dbReference type="SMART" id="SM00387">
    <property type="entry name" value="HATPase_c"/>
    <property type="match status" value="1"/>
</dbReference>
<proteinExistence type="predicted"/>
<comment type="caution">
    <text evidence="10">The sequence shown here is derived from an EMBL/GenBank/DDBJ whole genome shotgun (WGS) entry which is preliminary data.</text>
</comment>
<feature type="signal peptide" evidence="8">
    <location>
        <begin position="1"/>
        <end position="32"/>
    </location>
</feature>
<dbReference type="InterPro" id="IPR036890">
    <property type="entry name" value="HATPase_C_sf"/>
</dbReference>
<dbReference type="InterPro" id="IPR008979">
    <property type="entry name" value="Galactose-bd-like_sf"/>
</dbReference>
<comment type="catalytic activity">
    <reaction evidence="1">
        <text>ATP + protein L-histidine = ADP + protein N-phospho-L-histidine.</text>
        <dbReference type="EC" id="2.7.13.3"/>
    </reaction>
</comment>
<feature type="chain" id="PRO_5020469861" description="histidine kinase" evidence="8">
    <location>
        <begin position="33"/>
        <end position="624"/>
    </location>
</feature>
<evidence type="ECO:0000256" key="2">
    <source>
        <dbReference type="ARBA" id="ARBA00012438"/>
    </source>
</evidence>
<organism evidence="10 11">
    <name type="scientific">Rubrivivax gelatinosus</name>
    <name type="common">Rhodocyclus gelatinosus</name>
    <name type="synonym">Rhodopseudomonas gelatinosa</name>
    <dbReference type="NCBI Taxonomy" id="28068"/>
    <lineage>
        <taxon>Bacteria</taxon>
        <taxon>Pseudomonadati</taxon>
        <taxon>Pseudomonadota</taxon>
        <taxon>Betaproteobacteria</taxon>
        <taxon>Burkholderiales</taxon>
        <taxon>Sphaerotilaceae</taxon>
        <taxon>Rubrivivax</taxon>
    </lineage>
</organism>
<keyword evidence="4 10" id="KW-0418">Kinase</keyword>
<dbReference type="PRINTS" id="PR00344">
    <property type="entry name" value="BCTRLSENSOR"/>
</dbReference>
<dbReference type="EMBL" id="SLXD01000011">
    <property type="protein sequence ID" value="TCP00980.1"/>
    <property type="molecule type" value="Genomic_DNA"/>
</dbReference>
<dbReference type="SUPFAM" id="SSF55874">
    <property type="entry name" value="ATPase domain of HSP90 chaperone/DNA topoisomerase II/histidine kinase"/>
    <property type="match status" value="1"/>
</dbReference>
<dbReference type="PROSITE" id="PS50109">
    <property type="entry name" value="HIS_KIN"/>
    <property type="match status" value="1"/>
</dbReference>
<name>A0A4R2M4B9_RUBGE</name>
<evidence type="ECO:0000256" key="6">
    <source>
        <dbReference type="SAM" id="Coils"/>
    </source>
</evidence>
<keyword evidence="7" id="KW-0812">Transmembrane</keyword>
<protein>
    <recommendedName>
        <fullName evidence="2">histidine kinase</fullName>
        <ecNumber evidence="2">2.7.13.3</ecNumber>
    </recommendedName>
</protein>
<feature type="domain" description="Histidine kinase" evidence="9">
    <location>
        <begin position="436"/>
        <end position="618"/>
    </location>
</feature>
<keyword evidence="7" id="KW-0472">Membrane</keyword>
<reference evidence="10 11" key="1">
    <citation type="submission" date="2019-03" db="EMBL/GenBank/DDBJ databases">
        <title>Genomic Encyclopedia of Type Strains, Phase IV (KMG-IV): sequencing the most valuable type-strain genomes for metagenomic binning, comparative biology and taxonomic classification.</title>
        <authorList>
            <person name="Goeker M."/>
        </authorList>
    </citation>
    <scope>NUCLEOTIDE SEQUENCE [LARGE SCALE GENOMIC DNA]</scope>
    <source>
        <strain evidence="10 11">DSM 1709</strain>
    </source>
</reference>
<feature type="transmembrane region" description="Helical" evidence="7">
    <location>
        <begin position="192"/>
        <end position="214"/>
    </location>
</feature>
<feature type="transmembrane region" description="Helical" evidence="7">
    <location>
        <begin position="282"/>
        <end position="299"/>
    </location>
</feature>
<evidence type="ECO:0000256" key="1">
    <source>
        <dbReference type="ARBA" id="ARBA00000085"/>
    </source>
</evidence>
<dbReference type="PANTHER" id="PTHR24421">
    <property type="entry name" value="NITRATE/NITRITE SENSOR PROTEIN NARX-RELATED"/>
    <property type="match status" value="1"/>
</dbReference>
<dbReference type="InterPro" id="IPR004358">
    <property type="entry name" value="Sig_transdc_His_kin-like_C"/>
</dbReference>
<evidence type="ECO:0000259" key="9">
    <source>
        <dbReference type="PROSITE" id="PS50109"/>
    </source>
</evidence>
<evidence type="ECO:0000256" key="8">
    <source>
        <dbReference type="SAM" id="SignalP"/>
    </source>
</evidence>
<dbReference type="RefSeq" id="WP_132648597.1">
    <property type="nucleotide sequence ID" value="NZ_CP181386.1"/>
</dbReference>